<dbReference type="InterPro" id="IPR016867">
    <property type="entry name" value="GcvR"/>
</dbReference>
<dbReference type="InterPro" id="IPR045865">
    <property type="entry name" value="ACT-like_dom_sf"/>
</dbReference>
<protein>
    <submittedName>
        <fullName evidence="1">Glycine cleavage system regulatory protein</fullName>
    </submittedName>
</protein>
<organism evidence="1 2">
    <name type="scientific">Roseiarcus fermentans</name>
    <dbReference type="NCBI Taxonomy" id="1473586"/>
    <lineage>
        <taxon>Bacteria</taxon>
        <taxon>Pseudomonadati</taxon>
        <taxon>Pseudomonadota</taxon>
        <taxon>Alphaproteobacteria</taxon>
        <taxon>Hyphomicrobiales</taxon>
        <taxon>Roseiarcaceae</taxon>
        <taxon>Roseiarcus</taxon>
    </lineage>
</organism>
<comment type="caution">
    <text evidence="1">The sequence shown here is derived from an EMBL/GenBank/DDBJ whole genome shotgun (WGS) entry which is preliminary data.</text>
</comment>
<dbReference type="GO" id="GO:0006355">
    <property type="term" value="P:regulation of DNA-templated transcription"/>
    <property type="evidence" value="ECO:0007669"/>
    <property type="project" value="InterPro"/>
</dbReference>
<dbReference type="Proteomes" id="UP000253529">
    <property type="component" value="Unassembled WGS sequence"/>
</dbReference>
<dbReference type="PIRSF" id="PIRSF028103">
    <property type="entry name" value="GcvR"/>
    <property type="match status" value="1"/>
</dbReference>
<sequence length="176" mass="18781">MIPLVLTFVGDDRPGLINAVAETIAASGGSWLESRSVRLAGKFAGVVRANVPENGASALEQALRGLATAGLTLTIERGARDEGERQPRVVTLDILGNERPGIVRDVTQALNALGVNIVEFESELESAAFTGVEMFRAHARFTAPETLPLDELRRSLERLAGEIMVDLTFGEADGRA</sequence>
<dbReference type="SUPFAM" id="SSF55021">
    <property type="entry name" value="ACT-like"/>
    <property type="match status" value="2"/>
</dbReference>
<dbReference type="InterPro" id="IPR050990">
    <property type="entry name" value="UPF0237/GcvR_regulator"/>
</dbReference>
<proteinExistence type="predicted"/>
<dbReference type="EMBL" id="QNRK01000024">
    <property type="protein sequence ID" value="RBP08679.1"/>
    <property type="molecule type" value="Genomic_DNA"/>
</dbReference>
<evidence type="ECO:0000313" key="2">
    <source>
        <dbReference type="Proteomes" id="UP000253529"/>
    </source>
</evidence>
<reference evidence="1 2" key="1">
    <citation type="submission" date="2018-06" db="EMBL/GenBank/DDBJ databases">
        <title>Genomic Encyclopedia of Type Strains, Phase IV (KMG-IV): sequencing the most valuable type-strain genomes for metagenomic binning, comparative biology and taxonomic classification.</title>
        <authorList>
            <person name="Goeker M."/>
        </authorList>
    </citation>
    <scope>NUCLEOTIDE SEQUENCE [LARGE SCALE GENOMIC DNA]</scope>
    <source>
        <strain evidence="1 2">DSM 24875</strain>
    </source>
</reference>
<dbReference type="Pfam" id="PF13740">
    <property type="entry name" value="ACT_6"/>
    <property type="match status" value="1"/>
</dbReference>
<keyword evidence="2" id="KW-1185">Reference proteome</keyword>
<accession>A0A366F4I6</accession>
<dbReference type="AlphaFoldDB" id="A0A366F4I6"/>
<dbReference type="RefSeq" id="WP_170153304.1">
    <property type="nucleotide sequence ID" value="NZ_QNRK01000024.1"/>
</dbReference>
<dbReference type="Gene3D" id="3.30.70.260">
    <property type="match status" value="2"/>
</dbReference>
<name>A0A366F4I6_9HYPH</name>
<dbReference type="PANTHER" id="PTHR34875:SF6">
    <property type="entry name" value="UPF0237 PROTEIN MJ1558"/>
    <property type="match status" value="1"/>
</dbReference>
<dbReference type="CDD" id="cd04869">
    <property type="entry name" value="ACT_GcvR_2"/>
    <property type="match status" value="1"/>
</dbReference>
<dbReference type="PANTHER" id="PTHR34875">
    <property type="entry name" value="UPF0237 PROTEIN MJ1558"/>
    <property type="match status" value="1"/>
</dbReference>
<gene>
    <name evidence="1" type="ORF">DFR50_12466</name>
</gene>
<evidence type="ECO:0000313" key="1">
    <source>
        <dbReference type="EMBL" id="RBP08679.1"/>
    </source>
</evidence>